<dbReference type="Proteomes" id="UP000032900">
    <property type="component" value="Unassembled WGS sequence"/>
</dbReference>
<dbReference type="Gene3D" id="1.10.287.470">
    <property type="entry name" value="Helix hairpin bin"/>
    <property type="match status" value="1"/>
</dbReference>
<accession>A0A0E9LS11</accession>
<dbReference type="Gene3D" id="2.40.30.170">
    <property type="match status" value="1"/>
</dbReference>
<comment type="similarity">
    <text evidence="1">Belongs to the membrane fusion protein (MFP) (TC 8.A.1) family.</text>
</comment>
<dbReference type="GO" id="GO:1990281">
    <property type="term" value="C:efflux pump complex"/>
    <property type="evidence" value="ECO:0007669"/>
    <property type="project" value="TreeGrafter"/>
</dbReference>
<dbReference type="InterPro" id="IPR006143">
    <property type="entry name" value="RND_pump_MFP"/>
</dbReference>
<keyword evidence="4" id="KW-1185">Reference proteome</keyword>
<dbReference type="EMBL" id="BAZW01000081">
    <property type="protein sequence ID" value="GAO27650.1"/>
    <property type="molecule type" value="Genomic_DNA"/>
</dbReference>
<dbReference type="SUPFAM" id="SSF111369">
    <property type="entry name" value="HlyD-like secretion proteins"/>
    <property type="match status" value="1"/>
</dbReference>
<dbReference type="AlphaFoldDB" id="A0A0E9LS11"/>
<dbReference type="Gene3D" id="2.40.420.20">
    <property type="match status" value="1"/>
</dbReference>
<proteinExistence type="inferred from homology"/>
<dbReference type="STRING" id="1236989.JCM15548_14490"/>
<dbReference type="Pfam" id="PF25917">
    <property type="entry name" value="BSH_RND"/>
    <property type="match status" value="1"/>
</dbReference>
<evidence type="ECO:0000313" key="4">
    <source>
        <dbReference type="Proteomes" id="UP000032900"/>
    </source>
</evidence>
<dbReference type="GO" id="GO:0015562">
    <property type="term" value="F:efflux transmembrane transporter activity"/>
    <property type="evidence" value="ECO:0007669"/>
    <property type="project" value="TreeGrafter"/>
</dbReference>
<protein>
    <submittedName>
        <fullName evidence="3">Membrane-fusion protein</fullName>
    </submittedName>
</protein>
<dbReference type="InterPro" id="IPR058625">
    <property type="entry name" value="MdtA-like_BSH"/>
</dbReference>
<dbReference type="NCBIfam" id="TIGR01730">
    <property type="entry name" value="RND_mfp"/>
    <property type="match status" value="1"/>
</dbReference>
<evidence type="ECO:0000259" key="2">
    <source>
        <dbReference type="Pfam" id="PF25917"/>
    </source>
</evidence>
<gene>
    <name evidence="3" type="ORF">JCM15548_14490</name>
</gene>
<evidence type="ECO:0000313" key="3">
    <source>
        <dbReference type="EMBL" id="GAO27650.1"/>
    </source>
</evidence>
<comment type="caution">
    <text evidence="3">The sequence shown here is derived from an EMBL/GenBank/DDBJ whole genome shotgun (WGS) entry which is preliminary data.</text>
</comment>
<organism evidence="3 4">
    <name type="scientific">Geofilum rubicundum JCM 15548</name>
    <dbReference type="NCBI Taxonomy" id="1236989"/>
    <lineage>
        <taxon>Bacteria</taxon>
        <taxon>Pseudomonadati</taxon>
        <taxon>Bacteroidota</taxon>
        <taxon>Bacteroidia</taxon>
        <taxon>Marinilabiliales</taxon>
        <taxon>Marinilabiliaceae</taxon>
        <taxon>Geofilum</taxon>
    </lineage>
</organism>
<dbReference type="Gene3D" id="2.40.50.100">
    <property type="match status" value="1"/>
</dbReference>
<sequence>MAEEGDVVKQGELLAAIDPRDYEVQQRSAEALFKQSKGEYDRFKELYEQGKLPPNTIEKLEAALLASKSNFERASNALNDTHLFAPFSGVVFQRNIQKHETAVPGAIVFTIIDMSELEVVFGVPESMVAQIVVQTAATVQAGGLDIPATIKSVAGKSGSDNLFEVRLSINNPDAKVIRPGMNARIVMEMDHMQQAGVSVPVEAVFYQKGESFVWVYEDSTGTVASRSIKVGKILSGGRMEILSGLDGHEKVVSAGVHSLFEKQEVRAIEPTSMSL</sequence>
<feature type="domain" description="Multidrug resistance protein MdtA-like barrel-sandwich hybrid" evidence="2">
    <location>
        <begin position="3"/>
        <end position="103"/>
    </location>
</feature>
<name>A0A0E9LS11_9BACT</name>
<dbReference type="PANTHER" id="PTHR30469">
    <property type="entry name" value="MULTIDRUG RESISTANCE PROTEIN MDTA"/>
    <property type="match status" value="1"/>
</dbReference>
<evidence type="ECO:0000256" key="1">
    <source>
        <dbReference type="ARBA" id="ARBA00009477"/>
    </source>
</evidence>
<reference evidence="3 4" key="1">
    <citation type="journal article" date="2015" name="Microbes Environ.">
        <title>Distribution and evolution of nitrogen fixation genes in the phylum bacteroidetes.</title>
        <authorList>
            <person name="Inoue J."/>
            <person name="Oshima K."/>
            <person name="Suda W."/>
            <person name="Sakamoto M."/>
            <person name="Iino T."/>
            <person name="Noda S."/>
            <person name="Hongoh Y."/>
            <person name="Hattori M."/>
            <person name="Ohkuma M."/>
        </authorList>
    </citation>
    <scope>NUCLEOTIDE SEQUENCE [LARGE SCALE GENOMIC DNA]</scope>
    <source>
        <strain evidence="3">JCM 15548</strain>
    </source>
</reference>